<dbReference type="PROSITE" id="PS00678">
    <property type="entry name" value="WD_REPEATS_1"/>
    <property type="match status" value="4"/>
</dbReference>
<feature type="repeat" description="WD" evidence="3">
    <location>
        <begin position="353"/>
        <end position="392"/>
    </location>
</feature>
<evidence type="ECO:0000256" key="1">
    <source>
        <dbReference type="ARBA" id="ARBA00022574"/>
    </source>
</evidence>
<protein>
    <submittedName>
        <fullName evidence="6">WD40-repeat-containing domain protein</fullName>
    </submittedName>
</protein>
<evidence type="ECO:0000256" key="2">
    <source>
        <dbReference type="ARBA" id="ARBA00022737"/>
    </source>
</evidence>
<gene>
    <name evidence="6" type="ORF">BCR42DRAFT_403216</name>
</gene>
<dbReference type="Gene3D" id="2.130.10.10">
    <property type="entry name" value="YVTN repeat-like/Quinoprotein amine dehydrogenase"/>
    <property type="match status" value="2"/>
</dbReference>
<evidence type="ECO:0000256" key="3">
    <source>
        <dbReference type="PROSITE-ProRule" id="PRU00221"/>
    </source>
</evidence>
<dbReference type="Pfam" id="PF00400">
    <property type="entry name" value="WD40"/>
    <property type="match status" value="7"/>
</dbReference>
<feature type="compositionally biased region" description="Basic residues" evidence="4">
    <location>
        <begin position="110"/>
        <end position="119"/>
    </location>
</feature>
<feature type="repeat" description="WD" evidence="3">
    <location>
        <begin position="433"/>
        <end position="472"/>
    </location>
</feature>
<feature type="region of interest" description="Disordered" evidence="4">
    <location>
        <begin position="110"/>
        <end position="132"/>
    </location>
</feature>
<dbReference type="SMART" id="SM00256">
    <property type="entry name" value="FBOX"/>
    <property type="match status" value="1"/>
</dbReference>
<dbReference type="InterPro" id="IPR019775">
    <property type="entry name" value="WD40_repeat_CS"/>
</dbReference>
<evidence type="ECO:0000256" key="4">
    <source>
        <dbReference type="SAM" id="MobiDB-lite"/>
    </source>
</evidence>
<dbReference type="GO" id="GO:0010992">
    <property type="term" value="P:ubiquitin recycling"/>
    <property type="evidence" value="ECO:0007669"/>
    <property type="project" value="TreeGrafter"/>
</dbReference>
<reference evidence="6 7" key="1">
    <citation type="submission" date="2016-07" db="EMBL/GenBank/DDBJ databases">
        <title>Pervasive Adenine N6-methylation of Active Genes in Fungi.</title>
        <authorList>
            <consortium name="DOE Joint Genome Institute"/>
            <person name="Mondo S.J."/>
            <person name="Dannebaum R.O."/>
            <person name="Kuo R.C."/>
            <person name="Labutti K."/>
            <person name="Haridas S."/>
            <person name="Kuo A."/>
            <person name="Salamov A."/>
            <person name="Ahrendt S.R."/>
            <person name="Lipzen A."/>
            <person name="Sullivan W."/>
            <person name="Andreopoulos W.B."/>
            <person name="Clum A."/>
            <person name="Lindquist E."/>
            <person name="Daum C."/>
            <person name="Ramamoorthy G.K."/>
            <person name="Gryganskyi A."/>
            <person name="Culley D."/>
            <person name="Magnuson J.K."/>
            <person name="James T.Y."/>
            <person name="O'Malley M.A."/>
            <person name="Stajich J.E."/>
            <person name="Spatafora J.W."/>
            <person name="Visel A."/>
            <person name="Grigoriev I.V."/>
        </authorList>
    </citation>
    <scope>NUCLEOTIDE SEQUENCE [LARGE SCALE GENOMIC DNA]</scope>
    <source>
        <strain evidence="6 7">NRRL 1336</strain>
    </source>
</reference>
<sequence length="514" mass="58170">MIYPQDDCSTFGSSKSNSSHMMIPVTSPVLSHDLDMSEAPPLHRPDIMPHYPQRFMLGHGGVSGSHSIGVKTPTRCIKKRNHGTSSLGRGSPALQASKVAFYVSPPRYQKQRQRQRHSFQSHSVSQNHSSIYDEPLSGTKRIDFLLELPYELSIHIISYLDTLSLVQLSSVSRGIHDLSCNNDIWRRRVMEQHWQPSPSQLLPTMDLDWFHIYKQRYQLANRWTNGKVNTHYLVGHRDSVYCLQFDKQKIITGSRDRTIKIWNMDTYRCIRTLPGHRASVLCLQFNDKIMVSGSSDTTLIMWDMETLQPIKSLKGHSAGVLDLSLDDRYIVSCSKDSTIKIWDVNTGDLLRTISGHQGPVNAVQLHGNIIVSASGDTLVKMWDVKTGECIRQLAGHTRGLACVQFDGKRIITGSADRTIRAFDAETGECTMVYEGHTDLVRSLHFDEDRIISCSYDQSIRVYDIRSGACLLNFQSGHASWVLDVHFDKTKIVSASQDYTVLVMDFAQGLDTQYF</sequence>
<evidence type="ECO:0000259" key="5">
    <source>
        <dbReference type="PROSITE" id="PS50181"/>
    </source>
</evidence>
<feature type="repeat" description="WD" evidence="3">
    <location>
        <begin position="393"/>
        <end position="432"/>
    </location>
</feature>
<dbReference type="SUPFAM" id="SSF50978">
    <property type="entry name" value="WD40 repeat-like"/>
    <property type="match status" value="1"/>
</dbReference>
<dbReference type="SMART" id="SM00320">
    <property type="entry name" value="WD40"/>
    <property type="match status" value="7"/>
</dbReference>
<dbReference type="EMBL" id="MCGE01000002">
    <property type="protein sequence ID" value="ORZ24579.1"/>
    <property type="molecule type" value="Genomic_DNA"/>
</dbReference>
<dbReference type="GO" id="GO:0005737">
    <property type="term" value="C:cytoplasm"/>
    <property type="evidence" value="ECO:0007669"/>
    <property type="project" value="TreeGrafter"/>
</dbReference>
<proteinExistence type="predicted"/>
<dbReference type="AlphaFoldDB" id="A0A1X2IZ03"/>
<dbReference type="GO" id="GO:0043161">
    <property type="term" value="P:proteasome-mediated ubiquitin-dependent protein catabolic process"/>
    <property type="evidence" value="ECO:0007669"/>
    <property type="project" value="TreeGrafter"/>
</dbReference>
<feature type="repeat" description="WD" evidence="3">
    <location>
        <begin position="233"/>
        <end position="272"/>
    </location>
</feature>
<dbReference type="Proteomes" id="UP000193560">
    <property type="component" value="Unassembled WGS sequence"/>
</dbReference>
<dbReference type="PANTHER" id="PTHR19849">
    <property type="entry name" value="PHOSPHOLIPASE A-2-ACTIVATING PROTEIN"/>
    <property type="match status" value="1"/>
</dbReference>
<evidence type="ECO:0000313" key="7">
    <source>
        <dbReference type="Proteomes" id="UP000193560"/>
    </source>
</evidence>
<name>A0A1X2IZ03_9FUNG</name>
<dbReference type="InterPro" id="IPR036047">
    <property type="entry name" value="F-box-like_dom_sf"/>
</dbReference>
<evidence type="ECO:0000313" key="6">
    <source>
        <dbReference type="EMBL" id="ORZ24579.1"/>
    </source>
</evidence>
<dbReference type="InterPro" id="IPR020472">
    <property type="entry name" value="WD40_PAC1"/>
</dbReference>
<dbReference type="OrthoDB" id="19711at2759"/>
<dbReference type="PANTHER" id="PTHR19849:SF1">
    <property type="entry name" value="F-BOX_WD REPEAT-CONTAINING PROTEIN 7"/>
    <property type="match status" value="1"/>
</dbReference>
<dbReference type="PRINTS" id="PR00320">
    <property type="entry name" value="GPROTEINBRPT"/>
</dbReference>
<keyword evidence="2" id="KW-0677">Repeat</keyword>
<keyword evidence="7" id="KW-1185">Reference proteome</keyword>
<dbReference type="SUPFAM" id="SSF81383">
    <property type="entry name" value="F-box domain"/>
    <property type="match status" value="1"/>
</dbReference>
<dbReference type="InterPro" id="IPR018391">
    <property type="entry name" value="PQQ_b-propeller_rpt"/>
</dbReference>
<comment type="caution">
    <text evidence="6">The sequence shown here is derived from an EMBL/GenBank/DDBJ whole genome shotgun (WGS) entry which is preliminary data.</text>
</comment>
<feature type="domain" description="F-box" evidence="5">
    <location>
        <begin position="142"/>
        <end position="188"/>
    </location>
</feature>
<dbReference type="PROSITE" id="PS50181">
    <property type="entry name" value="FBOX"/>
    <property type="match status" value="1"/>
</dbReference>
<dbReference type="InterPro" id="IPR036322">
    <property type="entry name" value="WD40_repeat_dom_sf"/>
</dbReference>
<dbReference type="Pfam" id="PF12937">
    <property type="entry name" value="F-box-like"/>
    <property type="match status" value="1"/>
</dbReference>
<dbReference type="InterPro" id="IPR015943">
    <property type="entry name" value="WD40/YVTN_repeat-like_dom_sf"/>
</dbReference>
<organism evidence="6 7">
    <name type="scientific">Absidia repens</name>
    <dbReference type="NCBI Taxonomy" id="90262"/>
    <lineage>
        <taxon>Eukaryota</taxon>
        <taxon>Fungi</taxon>
        <taxon>Fungi incertae sedis</taxon>
        <taxon>Mucoromycota</taxon>
        <taxon>Mucoromycotina</taxon>
        <taxon>Mucoromycetes</taxon>
        <taxon>Mucorales</taxon>
        <taxon>Cunninghamellaceae</taxon>
        <taxon>Absidia</taxon>
    </lineage>
</organism>
<feature type="repeat" description="WD" evidence="3">
    <location>
        <begin position="313"/>
        <end position="352"/>
    </location>
</feature>
<dbReference type="PROSITE" id="PS50082">
    <property type="entry name" value="WD_REPEATS_2"/>
    <property type="match status" value="6"/>
</dbReference>
<dbReference type="CDD" id="cd00200">
    <property type="entry name" value="WD40"/>
    <property type="match status" value="1"/>
</dbReference>
<dbReference type="Gene3D" id="1.20.1280.50">
    <property type="match status" value="1"/>
</dbReference>
<dbReference type="PROSITE" id="PS50294">
    <property type="entry name" value="WD_REPEATS_REGION"/>
    <property type="match status" value="5"/>
</dbReference>
<dbReference type="GO" id="GO:0005634">
    <property type="term" value="C:nucleus"/>
    <property type="evidence" value="ECO:0007669"/>
    <property type="project" value="TreeGrafter"/>
</dbReference>
<feature type="repeat" description="WD" evidence="3">
    <location>
        <begin position="273"/>
        <end position="312"/>
    </location>
</feature>
<dbReference type="GO" id="GO:0043130">
    <property type="term" value="F:ubiquitin binding"/>
    <property type="evidence" value="ECO:0007669"/>
    <property type="project" value="TreeGrafter"/>
</dbReference>
<dbReference type="STRING" id="90262.A0A1X2IZ03"/>
<dbReference type="InterPro" id="IPR001810">
    <property type="entry name" value="F-box_dom"/>
</dbReference>
<accession>A0A1X2IZ03</accession>
<dbReference type="SMART" id="SM00564">
    <property type="entry name" value="PQQ"/>
    <property type="match status" value="4"/>
</dbReference>
<keyword evidence="1 3" id="KW-0853">WD repeat</keyword>
<dbReference type="InterPro" id="IPR001680">
    <property type="entry name" value="WD40_rpt"/>
</dbReference>